<evidence type="ECO:0000313" key="11">
    <source>
        <dbReference type="EMBL" id="TQK77204.1"/>
    </source>
</evidence>
<keyword evidence="5 8" id="KW-0472">Membrane</keyword>
<dbReference type="GO" id="GO:0005524">
    <property type="term" value="F:ATP binding"/>
    <property type="evidence" value="ECO:0007669"/>
    <property type="project" value="UniProtKB-UniRule"/>
</dbReference>
<dbReference type="AlphaFoldDB" id="A0A542SRI1"/>
<evidence type="ECO:0000313" key="12">
    <source>
        <dbReference type="Proteomes" id="UP000316181"/>
    </source>
</evidence>
<dbReference type="NCBIfam" id="TIGR01216">
    <property type="entry name" value="ATP_synt_epsi"/>
    <property type="match status" value="1"/>
</dbReference>
<organism evidence="11 12">
    <name type="scientific">Rarobacter incanus</name>
    <dbReference type="NCBI Taxonomy" id="153494"/>
    <lineage>
        <taxon>Bacteria</taxon>
        <taxon>Bacillati</taxon>
        <taxon>Actinomycetota</taxon>
        <taxon>Actinomycetes</taxon>
        <taxon>Micrococcales</taxon>
        <taxon>Rarobacteraceae</taxon>
        <taxon>Rarobacter</taxon>
    </lineage>
</organism>
<keyword evidence="3 8" id="KW-0813">Transport</keyword>
<comment type="similarity">
    <text evidence="2 8 9">Belongs to the ATPase epsilon chain family.</text>
</comment>
<keyword evidence="4 8" id="KW-0406">Ion transport</keyword>
<dbReference type="InterPro" id="IPR020546">
    <property type="entry name" value="ATP_synth_F1_dsu/esu_N"/>
</dbReference>
<dbReference type="CDD" id="cd12152">
    <property type="entry name" value="F1-ATPase_delta"/>
    <property type="match status" value="1"/>
</dbReference>
<accession>A0A542SRI1</accession>
<comment type="subcellular location">
    <subcellularLocation>
        <location evidence="1 8">Cell membrane</location>
        <topology evidence="1 8">Peripheral membrane protein</topology>
    </subcellularLocation>
</comment>
<evidence type="ECO:0000259" key="10">
    <source>
        <dbReference type="Pfam" id="PF02823"/>
    </source>
</evidence>
<dbReference type="EMBL" id="VFNV01000001">
    <property type="protein sequence ID" value="TQK77204.1"/>
    <property type="molecule type" value="Genomic_DNA"/>
</dbReference>
<protein>
    <recommendedName>
        <fullName evidence="8">ATP synthase epsilon chain</fullName>
    </recommendedName>
    <alternativeName>
        <fullName evidence="8">ATP synthase F1 sector epsilon subunit</fullName>
    </alternativeName>
    <alternativeName>
        <fullName evidence="8">F-ATPase epsilon subunit</fullName>
    </alternativeName>
</protein>
<dbReference type="OrthoDB" id="9791445at2"/>
<dbReference type="HAMAP" id="MF_00530">
    <property type="entry name" value="ATP_synth_epsil_bac"/>
    <property type="match status" value="1"/>
</dbReference>
<dbReference type="RefSeq" id="WP_142113015.1">
    <property type="nucleotide sequence ID" value="NZ_BAAATB010000006.1"/>
</dbReference>
<dbReference type="InterPro" id="IPR001469">
    <property type="entry name" value="ATP_synth_F1_dsu/esu"/>
</dbReference>
<keyword evidence="8" id="KW-1003">Cell membrane</keyword>
<dbReference type="SUPFAM" id="SSF51344">
    <property type="entry name" value="Epsilon subunit of F1F0-ATP synthase N-terminal domain"/>
    <property type="match status" value="1"/>
</dbReference>
<evidence type="ECO:0000256" key="1">
    <source>
        <dbReference type="ARBA" id="ARBA00004202"/>
    </source>
</evidence>
<name>A0A542SRI1_9MICO</name>
<dbReference type="PANTHER" id="PTHR13822:SF10">
    <property type="entry name" value="ATP SYNTHASE EPSILON CHAIN, CHLOROPLASTIC"/>
    <property type="match status" value="1"/>
</dbReference>
<evidence type="ECO:0000256" key="8">
    <source>
        <dbReference type="HAMAP-Rule" id="MF_00530"/>
    </source>
</evidence>
<evidence type="ECO:0000256" key="9">
    <source>
        <dbReference type="RuleBase" id="RU003656"/>
    </source>
</evidence>
<dbReference type="GO" id="GO:0045259">
    <property type="term" value="C:proton-transporting ATP synthase complex"/>
    <property type="evidence" value="ECO:0007669"/>
    <property type="project" value="UniProtKB-KW"/>
</dbReference>
<evidence type="ECO:0000256" key="7">
    <source>
        <dbReference type="ARBA" id="ARBA00023310"/>
    </source>
</evidence>
<dbReference type="PANTHER" id="PTHR13822">
    <property type="entry name" value="ATP SYNTHASE DELTA/EPSILON CHAIN"/>
    <property type="match status" value="1"/>
</dbReference>
<evidence type="ECO:0000256" key="2">
    <source>
        <dbReference type="ARBA" id="ARBA00005712"/>
    </source>
</evidence>
<dbReference type="GO" id="GO:0005886">
    <property type="term" value="C:plasma membrane"/>
    <property type="evidence" value="ECO:0007669"/>
    <property type="project" value="UniProtKB-SubCell"/>
</dbReference>
<dbReference type="Pfam" id="PF02823">
    <property type="entry name" value="ATP-synt_DE_N"/>
    <property type="match status" value="1"/>
</dbReference>
<evidence type="ECO:0000256" key="4">
    <source>
        <dbReference type="ARBA" id="ARBA00023065"/>
    </source>
</evidence>
<evidence type="ECO:0000256" key="3">
    <source>
        <dbReference type="ARBA" id="ARBA00022448"/>
    </source>
</evidence>
<feature type="domain" description="ATP synthase F1 complex delta/epsilon subunit N-terminal" evidence="10">
    <location>
        <begin position="4"/>
        <end position="83"/>
    </location>
</feature>
<gene>
    <name evidence="8" type="primary">atpC</name>
    <name evidence="11" type="ORF">FB389_1920</name>
</gene>
<dbReference type="GO" id="GO:0046933">
    <property type="term" value="F:proton-transporting ATP synthase activity, rotational mechanism"/>
    <property type="evidence" value="ECO:0007669"/>
    <property type="project" value="UniProtKB-UniRule"/>
</dbReference>
<evidence type="ECO:0000256" key="5">
    <source>
        <dbReference type="ARBA" id="ARBA00023136"/>
    </source>
</evidence>
<sequence>MAQLEVNVVATGDTLWQGQARMVVAPASDGEVGILAGHTPMLAVLKAGTVRVVPITGEKVAIHVTGGFLSVDSDVITVVADSATIDASAH</sequence>
<keyword evidence="12" id="KW-1185">Reference proteome</keyword>
<dbReference type="InterPro" id="IPR036771">
    <property type="entry name" value="ATPsynth_dsu/esu_N"/>
</dbReference>
<keyword evidence="6 8" id="KW-0139">CF(1)</keyword>
<comment type="subunit">
    <text evidence="8 9">F-type ATPases have 2 components, CF(1) - the catalytic core - and CF(0) - the membrane proton channel. CF(1) has five subunits: alpha(3), beta(3), gamma(1), delta(1), epsilon(1). CF(0) has three main subunits: a, b and c.</text>
</comment>
<keyword evidence="8" id="KW-0375">Hydrogen ion transport</keyword>
<comment type="function">
    <text evidence="8">Produces ATP from ADP in the presence of a proton gradient across the membrane.</text>
</comment>
<keyword evidence="7 8" id="KW-0066">ATP synthesis</keyword>
<proteinExistence type="inferred from homology"/>
<evidence type="ECO:0000256" key="6">
    <source>
        <dbReference type="ARBA" id="ARBA00023196"/>
    </source>
</evidence>
<dbReference type="NCBIfam" id="NF009977">
    <property type="entry name" value="PRK13442.1"/>
    <property type="match status" value="1"/>
</dbReference>
<comment type="caution">
    <text evidence="11">The sequence shown here is derived from an EMBL/GenBank/DDBJ whole genome shotgun (WGS) entry which is preliminary data.</text>
</comment>
<reference evidence="11 12" key="1">
    <citation type="submission" date="2019-06" db="EMBL/GenBank/DDBJ databases">
        <title>Sequencing the genomes of 1000 actinobacteria strains.</title>
        <authorList>
            <person name="Klenk H.-P."/>
        </authorList>
    </citation>
    <scope>NUCLEOTIDE SEQUENCE [LARGE SCALE GENOMIC DNA]</scope>
    <source>
        <strain evidence="11 12">DSM 10596</strain>
    </source>
</reference>
<dbReference type="Proteomes" id="UP000316181">
    <property type="component" value="Unassembled WGS sequence"/>
</dbReference>
<dbReference type="Gene3D" id="2.60.15.10">
    <property type="entry name" value="F0F1 ATP synthase delta/epsilon subunit, N-terminal"/>
    <property type="match status" value="1"/>
</dbReference>